<proteinExistence type="predicted"/>
<dbReference type="PATRIC" id="fig|301375.6.peg.852"/>
<comment type="caution">
    <text evidence="2">The sequence shown here is derived from an EMBL/GenBank/DDBJ whole genome shotgun (WGS) entry which is preliminary data.</text>
</comment>
<dbReference type="EMBL" id="LGFT01000026">
    <property type="protein sequence ID" value="KUK44399.1"/>
    <property type="molecule type" value="Genomic_DNA"/>
</dbReference>
<dbReference type="AlphaFoldDB" id="A0A101IIF3"/>
<dbReference type="Proteomes" id="UP000053961">
    <property type="component" value="Unassembled WGS sequence"/>
</dbReference>
<gene>
    <name evidence="1" type="ORF">XD72_1238</name>
    <name evidence="2" type="ORF">XE07_1659</name>
</gene>
<dbReference type="Pfam" id="PF10621">
    <property type="entry name" value="FpoO"/>
    <property type="match status" value="1"/>
</dbReference>
<evidence type="ECO:0000313" key="2">
    <source>
        <dbReference type="EMBL" id="KUK95719.1"/>
    </source>
</evidence>
<reference evidence="2" key="1">
    <citation type="journal article" date="2015" name="MBio">
        <title>Genome-resolved metagenomic analysis reveals roles for candidate phyla and other microbial community members in biogeochemical transformations in oil reservoirs.</title>
        <authorList>
            <person name="Hu P."/>
            <person name="Tom L."/>
            <person name="Singh A."/>
            <person name="Thomas B.C."/>
            <person name="Baker B.J."/>
            <person name="Piceno Y.M."/>
            <person name="Andersen G.L."/>
            <person name="Banfield J.F."/>
        </authorList>
    </citation>
    <scope>NUCLEOTIDE SEQUENCE [LARGE SCALE GENOMIC DNA]</scope>
    <source>
        <strain evidence="2">56_747</strain>
    </source>
</reference>
<dbReference type="Proteomes" id="UP000057043">
    <property type="component" value="Unassembled WGS sequence"/>
</dbReference>
<evidence type="ECO:0000313" key="4">
    <source>
        <dbReference type="Proteomes" id="UP000057043"/>
    </source>
</evidence>
<accession>A0A101IIF3</accession>
<reference evidence="3 4" key="2">
    <citation type="journal article" date="2015" name="MBio">
        <title>Genome-Resolved Metagenomic Analysis Reveals Roles for Candidate Phyla and Other Microbial Community Members in Biogeochemical Transformations in Oil Reservoirs.</title>
        <authorList>
            <person name="Hu P."/>
            <person name="Tom L."/>
            <person name="Singh A."/>
            <person name="Thomas B.C."/>
            <person name="Baker B.J."/>
            <person name="Piceno Y.M."/>
            <person name="Andersen G.L."/>
            <person name="Banfield J.F."/>
        </authorList>
    </citation>
    <scope>NUCLEOTIDE SEQUENCE [LARGE SCALE GENOMIC DNA]</scope>
    <source>
        <strain evidence="1">57_489</strain>
    </source>
</reference>
<name>A0A101IIF3_9EURY</name>
<evidence type="ECO:0000313" key="3">
    <source>
        <dbReference type="Proteomes" id="UP000053961"/>
    </source>
</evidence>
<dbReference type="InterPro" id="IPR018288">
    <property type="entry name" value="F420H2-DH_FpoO"/>
</dbReference>
<organism evidence="2 3">
    <name type="scientific">Methanothrix harundinacea</name>
    <dbReference type="NCBI Taxonomy" id="301375"/>
    <lineage>
        <taxon>Archaea</taxon>
        <taxon>Methanobacteriati</taxon>
        <taxon>Methanobacteriota</taxon>
        <taxon>Stenosarchaea group</taxon>
        <taxon>Methanomicrobia</taxon>
        <taxon>Methanotrichales</taxon>
        <taxon>Methanotrichaceae</taxon>
        <taxon>Methanothrix</taxon>
    </lineage>
</organism>
<sequence length="58" mass="6421">MADCELCGLAKPTLVPVRVQVHTLANPEGAYKGLCQDCLDSCEAAYQQYFGKKEEEKK</sequence>
<evidence type="ECO:0000313" key="1">
    <source>
        <dbReference type="EMBL" id="KUK44399.1"/>
    </source>
</evidence>
<dbReference type="EMBL" id="LGHB01000028">
    <property type="protein sequence ID" value="KUK95719.1"/>
    <property type="molecule type" value="Genomic_DNA"/>
</dbReference>
<protein>
    <submittedName>
        <fullName evidence="2">F420H2 dehydrogenase subunit O</fullName>
    </submittedName>
</protein>